<dbReference type="Gene3D" id="2.10.260.10">
    <property type="match status" value="1"/>
</dbReference>
<dbReference type="PROSITE" id="PS51740">
    <property type="entry name" value="SPOVT_ABRB"/>
    <property type="match status" value="1"/>
</dbReference>
<gene>
    <name evidence="3" type="ORF">C7476_109164</name>
</gene>
<protein>
    <submittedName>
        <fullName evidence="3">Antitoxin VapB</fullName>
    </submittedName>
</protein>
<dbReference type="Proteomes" id="UP000253324">
    <property type="component" value="Unassembled WGS sequence"/>
</dbReference>
<dbReference type="InterPro" id="IPR007159">
    <property type="entry name" value="SpoVT-AbrB_dom"/>
</dbReference>
<dbReference type="GO" id="GO:0003677">
    <property type="term" value="F:DNA binding"/>
    <property type="evidence" value="ECO:0007669"/>
    <property type="project" value="UniProtKB-UniRule"/>
</dbReference>
<evidence type="ECO:0000313" key="3">
    <source>
        <dbReference type="EMBL" id="RCW81982.1"/>
    </source>
</evidence>
<evidence type="ECO:0000256" key="1">
    <source>
        <dbReference type="PROSITE-ProRule" id="PRU01076"/>
    </source>
</evidence>
<evidence type="ECO:0000259" key="2">
    <source>
        <dbReference type="PROSITE" id="PS51740"/>
    </source>
</evidence>
<dbReference type="RefSeq" id="WP_114431008.1">
    <property type="nucleotide sequence ID" value="NZ_QPJM01000009.1"/>
</dbReference>
<dbReference type="SUPFAM" id="SSF89447">
    <property type="entry name" value="AbrB/MazE/MraZ-like"/>
    <property type="match status" value="1"/>
</dbReference>
<keyword evidence="1" id="KW-0238">DNA-binding</keyword>
<proteinExistence type="predicted"/>
<organism evidence="3 4">
    <name type="scientific">Phyllobacterium bourgognense</name>
    <dbReference type="NCBI Taxonomy" id="314236"/>
    <lineage>
        <taxon>Bacteria</taxon>
        <taxon>Pseudomonadati</taxon>
        <taxon>Pseudomonadota</taxon>
        <taxon>Alphaproteobacteria</taxon>
        <taxon>Hyphomicrobiales</taxon>
        <taxon>Phyllobacteriaceae</taxon>
        <taxon>Phyllobacterium</taxon>
    </lineage>
</organism>
<dbReference type="Pfam" id="PF04014">
    <property type="entry name" value="MazE_antitoxin"/>
    <property type="match status" value="1"/>
</dbReference>
<evidence type="ECO:0000313" key="4">
    <source>
        <dbReference type="Proteomes" id="UP000253324"/>
    </source>
</evidence>
<dbReference type="AlphaFoldDB" id="A0A368YP17"/>
<feature type="domain" description="SpoVT-AbrB" evidence="2">
    <location>
        <begin position="5"/>
        <end position="47"/>
    </location>
</feature>
<dbReference type="OrthoDB" id="7173678at2"/>
<reference evidence="3 4" key="1">
    <citation type="submission" date="2018-07" db="EMBL/GenBank/DDBJ databases">
        <title>Genomic Encyclopedia of Type Strains, Phase III (KMG-III): the genomes of soil and plant-associated and newly described type strains.</title>
        <authorList>
            <person name="Whitman W."/>
        </authorList>
    </citation>
    <scope>NUCLEOTIDE SEQUENCE [LARGE SCALE GENOMIC DNA]</scope>
    <source>
        <strain evidence="3 4">31-25a</strain>
    </source>
</reference>
<sequence length="86" mass="9642">MTQTAKIFTNGRSQAVRLPAAYRFDSSEVFIRRDEVTGDVILSSKPDNWDGFLAALRDGDVPADFLSREERNLSGSDADPFEGWEE</sequence>
<comment type="caution">
    <text evidence="3">The sequence shown here is derived from an EMBL/GenBank/DDBJ whole genome shotgun (WGS) entry which is preliminary data.</text>
</comment>
<name>A0A368YP17_9HYPH</name>
<dbReference type="InterPro" id="IPR037914">
    <property type="entry name" value="SpoVT-AbrB_sf"/>
</dbReference>
<keyword evidence="4" id="KW-1185">Reference proteome</keyword>
<dbReference type="EMBL" id="QPJM01000009">
    <property type="protein sequence ID" value="RCW81982.1"/>
    <property type="molecule type" value="Genomic_DNA"/>
</dbReference>
<accession>A0A368YP17</accession>